<dbReference type="GO" id="GO:0005737">
    <property type="term" value="C:cytoplasm"/>
    <property type="evidence" value="ECO:0007669"/>
    <property type="project" value="InterPro"/>
</dbReference>
<proteinExistence type="predicted"/>
<dbReference type="PANTHER" id="PTHR12298:SF4">
    <property type="entry name" value="PROGRAMMED CELL DEATH PROTEIN 2"/>
    <property type="match status" value="1"/>
</dbReference>
<sequence>MMPVDSDVYLGFGEEIHPSHSYKLKSHFFPLGKIGGKPSWLNPKNLPTSQELSCKVCGKQMAFLLQIYCTNADDPQHAFHRTFFIFLCKNNDCCSENDASNIKVFRCQLPQVNDFYPTERMFDPDMDSDVEDPMFDENSYPHLCEICGCFATKKCAKCGNRWYCCREHQIVDWKSNHAKYCGVSEKSNDDKVVNGYVNELKDILPLNECLFKEYKMEIDIEYLKGSILNEIEDIENGGNDAEEEDEAHLLNQMKEMKILSQKIKDINPEDVEDIEEDKEDISFKIFNKVISMNPDQILRYKRKGNPLIATDLSPFPKEIPKCTNCGANRTFEFQLMPFLLDLIDVTYIGKSIDWASVYIYSCSQSCEIKNQGYQEEFLYKQDFVLSDEDKKLL</sequence>
<dbReference type="GO" id="GO:0005634">
    <property type="term" value="C:nucleus"/>
    <property type="evidence" value="ECO:0007669"/>
    <property type="project" value="TreeGrafter"/>
</dbReference>
<dbReference type="InterPro" id="IPR007320">
    <property type="entry name" value="PDCD2_C"/>
</dbReference>
<keyword evidence="3" id="KW-0862">Zinc</keyword>
<dbReference type="Pfam" id="PF04194">
    <property type="entry name" value="PDCD2_C"/>
    <property type="match status" value="1"/>
</dbReference>
<dbReference type="InterPro" id="IPR002893">
    <property type="entry name" value="Znf_MYND"/>
</dbReference>
<reference evidence="6" key="1">
    <citation type="submission" date="2014-07" db="EMBL/GenBank/DDBJ databases">
        <authorList>
            <person name="Martin A.A"/>
            <person name="De Silva N."/>
        </authorList>
    </citation>
    <scope>NUCLEOTIDE SEQUENCE</scope>
</reference>
<evidence type="ECO:0000313" key="7">
    <source>
        <dbReference type="WBParaSite" id="SVE_0474800.1"/>
    </source>
</evidence>
<dbReference type="PANTHER" id="PTHR12298">
    <property type="entry name" value="PCDC2 PROGRAMMED CELL DEATH PROTEIN 2 -RELATED"/>
    <property type="match status" value="1"/>
</dbReference>
<evidence type="ECO:0000259" key="5">
    <source>
        <dbReference type="PROSITE" id="PS50865"/>
    </source>
</evidence>
<evidence type="ECO:0000313" key="6">
    <source>
        <dbReference type="Proteomes" id="UP000035680"/>
    </source>
</evidence>
<dbReference type="GO" id="GO:0008270">
    <property type="term" value="F:zinc ion binding"/>
    <property type="evidence" value="ECO:0007669"/>
    <property type="project" value="UniProtKB-KW"/>
</dbReference>
<dbReference type="AlphaFoldDB" id="A0A0K0F7F1"/>
<accession>A0A0K0F7F1</accession>
<evidence type="ECO:0000256" key="2">
    <source>
        <dbReference type="ARBA" id="ARBA00022771"/>
    </source>
</evidence>
<organism evidence="6 7">
    <name type="scientific">Strongyloides venezuelensis</name>
    <name type="common">Threadworm</name>
    <dbReference type="NCBI Taxonomy" id="75913"/>
    <lineage>
        <taxon>Eukaryota</taxon>
        <taxon>Metazoa</taxon>
        <taxon>Ecdysozoa</taxon>
        <taxon>Nematoda</taxon>
        <taxon>Chromadorea</taxon>
        <taxon>Rhabditida</taxon>
        <taxon>Tylenchina</taxon>
        <taxon>Panagrolaimomorpha</taxon>
        <taxon>Strongyloidoidea</taxon>
        <taxon>Strongyloididae</taxon>
        <taxon>Strongyloides</taxon>
    </lineage>
</organism>
<feature type="domain" description="MYND-type" evidence="5">
    <location>
        <begin position="144"/>
        <end position="181"/>
    </location>
</feature>
<name>A0A0K0F7F1_STRVS</name>
<dbReference type="Gene3D" id="6.10.140.2220">
    <property type="match status" value="1"/>
</dbReference>
<dbReference type="WBParaSite" id="SVE_0474800.1">
    <property type="protein sequence ID" value="SVE_0474800.1"/>
    <property type="gene ID" value="SVE_0474800"/>
</dbReference>
<keyword evidence="1" id="KW-0479">Metal-binding</keyword>
<dbReference type="Pfam" id="PF01753">
    <property type="entry name" value="zf-MYND"/>
    <property type="match status" value="1"/>
</dbReference>
<reference evidence="7" key="2">
    <citation type="submission" date="2015-08" db="UniProtKB">
        <authorList>
            <consortium name="WormBaseParasite"/>
        </authorList>
    </citation>
    <scope>IDENTIFICATION</scope>
</reference>
<keyword evidence="2 4" id="KW-0863">Zinc-finger</keyword>
<keyword evidence="6" id="KW-1185">Reference proteome</keyword>
<dbReference type="STRING" id="75913.A0A0K0F7F1"/>
<dbReference type="SUPFAM" id="SSF144232">
    <property type="entry name" value="HIT/MYND zinc finger-like"/>
    <property type="match status" value="1"/>
</dbReference>
<evidence type="ECO:0000256" key="3">
    <source>
        <dbReference type="ARBA" id="ARBA00022833"/>
    </source>
</evidence>
<protein>
    <submittedName>
        <fullName evidence="7">Programmed cell death protein 2 (inferred by orthology to a human protein)</fullName>
    </submittedName>
</protein>
<dbReference type="PROSITE" id="PS50865">
    <property type="entry name" value="ZF_MYND_2"/>
    <property type="match status" value="1"/>
</dbReference>
<evidence type="ECO:0000256" key="1">
    <source>
        <dbReference type="ARBA" id="ARBA00022723"/>
    </source>
</evidence>
<dbReference type="Proteomes" id="UP000035680">
    <property type="component" value="Unassembled WGS sequence"/>
</dbReference>
<evidence type="ECO:0000256" key="4">
    <source>
        <dbReference type="PROSITE-ProRule" id="PRU00134"/>
    </source>
</evidence>